<keyword evidence="3 7" id="KW-0378">Hydrolase</keyword>
<dbReference type="Gene3D" id="3.90.226.10">
    <property type="entry name" value="2-enoyl-CoA Hydratase, Chain A, domain 1"/>
    <property type="match status" value="1"/>
</dbReference>
<name>A0A177B0U7_9BILA</name>
<evidence type="ECO:0000313" key="10">
    <source>
        <dbReference type="Proteomes" id="UP000078046"/>
    </source>
</evidence>
<evidence type="ECO:0000256" key="1">
    <source>
        <dbReference type="ARBA" id="ARBA00007039"/>
    </source>
</evidence>
<dbReference type="GO" id="GO:0006515">
    <property type="term" value="P:protein quality control for misfolded or incompletely synthesized proteins"/>
    <property type="evidence" value="ECO:0007669"/>
    <property type="project" value="TreeGrafter"/>
</dbReference>
<dbReference type="FunFam" id="3.90.226.10:FF:000001">
    <property type="entry name" value="ATP-dependent Clp protease proteolytic subunit"/>
    <property type="match status" value="1"/>
</dbReference>
<dbReference type="GO" id="GO:0004252">
    <property type="term" value="F:serine-type endopeptidase activity"/>
    <property type="evidence" value="ECO:0007669"/>
    <property type="project" value="UniProtKB-EC"/>
</dbReference>
<evidence type="ECO:0000256" key="7">
    <source>
        <dbReference type="RuleBase" id="RU000549"/>
    </source>
</evidence>
<dbReference type="GO" id="GO:0004176">
    <property type="term" value="F:ATP-dependent peptidase activity"/>
    <property type="evidence" value="ECO:0007669"/>
    <property type="project" value="InterPro"/>
</dbReference>
<keyword evidence="2 7" id="KW-0645">Protease</keyword>
<dbReference type="OrthoDB" id="2017408at2759"/>
<gene>
    <name evidence="9" type="ORF">A3Q56_04350</name>
</gene>
<evidence type="ECO:0000256" key="3">
    <source>
        <dbReference type="ARBA" id="ARBA00022801"/>
    </source>
</evidence>
<dbReference type="PANTHER" id="PTHR10381">
    <property type="entry name" value="ATP-DEPENDENT CLP PROTEASE PROTEOLYTIC SUBUNIT"/>
    <property type="match status" value="1"/>
</dbReference>
<dbReference type="InterPro" id="IPR001907">
    <property type="entry name" value="ClpP"/>
</dbReference>
<dbReference type="InterPro" id="IPR029045">
    <property type="entry name" value="ClpP/crotonase-like_dom_sf"/>
</dbReference>
<organism evidence="9 10">
    <name type="scientific">Intoshia linei</name>
    <dbReference type="NCBI Taxonomy" id="1819745"/>
    <lineage>
        <taxon>Eukaryota</taxon>
        <taxon>Metazoa</taxon>
        <taxon>Spiralia</taxon>
        <taxon>Lophotrochozoa</taxon>
        <taxon>Mesozoa</taxon>
        <taxon>Orthonectida</taxon>
        <taxon>Rhopaluridae</taxon>
        <taxon>Intoshia</taxon>
    </lineage>
</organism>
<keyword evidence="4 7" id="KW-0720">Serine protease</keyword>
<dbReference type="CDD" id="cd07017">
    <property type="entry name" value="S14_ClpP_2"/>
    <property type="match status" value="1"/>
</dbReference>
<dbReference type="EC" id="3.4.21.92" evidence="7"/>
<comment type="similarity">
    <text evidence="1 8">Belongs to the peptidase S14 family.</text>
</comment>
<dbReference type="PANTHER" id="PTHR10381:SF11">
    <property type="entry name" value="ATP-DEPENDENT CLP PROTEASE PROTEOLYTIC SUBUNIT, MITOCHONDRIAL"/>
    <property type="match status" value="1"/>
</dbReference>
<dbReference type="HAMAP" id="MF_00444">
    <property type="entry name" value="ClpP"/>
    <property type="match status" value="1"/>
</dbReference>
<sequence length="227" mass="25409">MINLFKNSINLFQIIKHGQTFKRNVFKMNNFQSQLIPMVVESTGRGERSYDIYSRLLKERIICLMGPIDDHLSSLIVAQLLFLQSDNSSNPINLYINSPGGSVTAGLAIYDTMQFVKSPIATWCIGQACSMGSLLLCAGTKGMRNSLPNSRIMVHQPSGNASGQETDIEIQAKEIKKLKNTLNKLYVTHTNQLLEKIESIMDRDCFMSPFEAKDFGLLDNVLSKPQN</sequence>
<evidence type="ECO:0000256" key="4">
    <source>
        <dbReference type="ARBA" id="ARBA00022825"/>
    </source>
</evidence>
<evidence type="ECO:0000256" key="6">
    <source>
        <dbReference type="PROSITE-ProRule" id="PRU10086"/>
    </source>
</evidence>
<protein>
    <recommendedName>
        <fullName evidence="8">ATP-dependent Clp protease proteolytic subunit</fullName>
        <ecNumber evidence="7">3.4.21.92</ecNumber>
    </recommendedName>
</protein>
<accession>A0A177B0U7</accession>
<evidence type="ECO:0000256" key="2">
    <source>
        <dbReference type="ARBA" id="ARBA00022670"/>
    </source>
</evidence>
<dbReference type="InterPro" id="IPR023562">
    <property type="entry name" value="ClpP/TepA"/>
</dbReference>
<feature type="active site" evidence="5">
    <location>
        <position position="130"/>
    </location>
</feature>
<evidence type="ECO:0000256" key="8">
    <source>
        <dbReference type="RuleBase" id="RU003567"/>
    </source>
</evidence>
<dbReference type="PROSITE" id="PS00381">
    <property type="entry name" value="CLP_PROTEASE_SER"/>
    <property type="match status" value="1"/>
</dbReference>
<dbReference type="GO" id="GO:0051117">
    <property type="term" value="F:ATPase binding"/>
    <property type="evidence" value="ECO:0007669"/>
    <property type="project" value="TreeGrafter"/>
</dbReference>
<comment type="caution">
    <text evidence="9">The sequence shown here is derived from an EMBL/GenBank/DDBJ whole genome shotgun (WGS) entry which is preliminary data.</text>
</comment>
<dbReference type="GO" id="GO:0009368">
    <property type="term" value="C:endopeptidase Clp complex"/>
    <property type="evidence" value="ECO:0007669"/>
    <property type="project" value="TreeGrafter"/>
</dbReference>
<dbReference type="Pfam" id="PF00574">
    <property type="entry name" value="CLP_protease"/>
    <property type="match status" value="1"/>
</dbReference>
<keyword evidence="10" id="KW-1185">Reference proteome</keyword>
<dbReference type="InterPro" id="IPR018215">
    <property type="entry name" value="ClpP_Ser_AS"/>
</dbReference>
<reference evidence="9 10" key="1">
    <citation type="submission" date="2016-04" db="EMBL/GenBank/DDBJ databases">
        <title>The genome of Intoshia linei affirms orthonectids as highly simplified spiralians.</title>
        <authorList>
            <person name="Mikhailov K.V."/>
            <person name="Slusarev G.S."/>
            <person name="Nikitin M.A."/>
            <person name="Logacheva M.D."/>
            <person name="Penin A."/>
            <person name="Aleoshin V."/>
            <person name="Panchin Y.V."/>
        </authorList>
    </citation>
    <scope>NUCLEOTIDE SEQUENCE [LARGE SCALE GENOMIC DNA]</scope>
    <source>
        <strain evidence="9">Intl2013</strain>
        <tissue evidence="9">Whole animal</tissue>
    </source>
</reference>
<dbReference type="InterPro" id="IPR033135">
    <property type="entry name" value="ClpP_His_AS"/>
</dbReference>
<proteinExistence type="inferred from homology"/>
<dbReference type="NCBIfam" id="NF001368">
    <property type="entry name" value="PRK00277.1"/>
    <property type="match status" value="1"/>
</dbReference>
<dbReference type="Proteomes" id="UP000078046">
    <property type="component" value="Unassembled WGS sequence"/>
</dbReference>
<feature type="active site" evidence="6">
    <location>
        <position position="155"/>
    </location>
</feature>
<dbReference type="NCBIfam" id="NF009205">
    <property type="entry name" value="PRK12553.1"/>
    <property type="match status" value="1"/>
</dbReference>
<dbReference type="SUPFAM" id="SSF52096">
    <property type="entry name" value="ClpP/crotonase"/>
    <property type="match status" value="1"/>
</dbReference>
<dbReference type="EMBL" id="LWCA01000549">
    <property type="protein sequence ID" value="OAF67907.1"/>
    <property type="molecule type" value="Genomic_DNA"/>
</dbReference>
<evidence type="ECO:0000313" key="9">
    <source>
        <dbReference type="EMBL" id="OAF67907.1"/>
    </source>
</evidence>
<dbReference type="PRINTS" id="PR00127">
    <property type="entry name" value="CLPPROTEASEP"/>
</dbReference>
<evidence type="ECO:0000256" key="5">
    <source>
        <dbReference type="PROSITE-ProRule" id="PRU10085"/>
    </source>
</evidence>
<dbReference type="PROSITE" id="PS00382">
    <property type="entry name" value="CLP_PROTEASE_HIS"/>
    <property type="match status" value="1"/>
</dbReference>
<dbReference type="AlphaFoldDB" id="A0A177B0U7"/>